<keyword evidence="2" id="KW-0732">Signal</keyword>
<evidence type="ECO:0000256" key="1">
    <source>
        <dbReference type="SAM" id="MobiDB-lite"/>
    </source>
</evidence>
<evidence type="ECO:0000313" key="4">
    <source>
        <dbReference type="EMBL" id="SDT19902.1"/>
    </source>
</evidence>
<dbReference type="EMBL" id="LT629749">
    <property type="protein sequence ID" value="SDT19902.1"/>
    <property type="molecule type" value="Genomic_DNA"/>
</dbReference>
<evidence type="ECO:0000313" key="5">
    <source>
        <dbReference type="Proteomes" id="UP000199092"/>
    </source>
</evidence>
<evidence type="ECO:0000259" key="3">
    <source>
        <dbReference type="PROSITE" id="PS51762"/>
    </source>
</evidence>
<dbReference type="InterPro" id="IPR013320">
    <property type="entry name" value="ConA-like_dom_sf"/>
</dbReference>
<proteinExistence type="predicted"/>
<organism evidence="4 5">
    <name type="scientific">Friedmanniella luteola</name>
    <dbReference type="NCBI Taxonomy" id="546871"/>
    <lineage>
        <taxon>Bacteria</taxon>
        <taxon>Bacillati</taxon>
        <taxon>Actinomycetota</taxon>
        <taxon>Actinomycetes</taxon>
        <taxon>Propionibacteriales</taxon>
        <taxon>Nocardioidaceae</taxon>
        <taxon>Friedmanniella</taxon>
    </lineage>
</organism>
<dbReference type="PROSITE" id="PS51318">
    <property type="entry name" value="TAT"/>
    <property type="match status" value="1"/>
</dbReference>
<dbReference type="Gene3D" id="2.60.120.200">
    <property type="match status" value="1"/>
</dbReference>
<feature type="compositionally biased region" description="Pro residues" evidence="1">
    <location>
        <begin position="158"/>
        <end position="180"/>
    </location>
</feature>
<dbReference type="SUPFAM" id="SSF49899">
    <property type="entry name" value="Concanavalin A-like lectins/glucanases"/>
    <property type="match status" value="1"/>
</dbReference>
<dbReference type="RefSeq" id="WP_157720541.1">
    <property type="nucleotide sequence ID" value="NZ_LT629749.1"/>
</dbReference>
<feature type="signal peptide" evidence="2">
    <location>
        <begin position="1"/>
        <end position="32"/>
    </location>
</feature>
<feature type="domain" description="GH16" evidence="3">
    <location>
        <begin position="199"/>
        <end position="445"/>
    </location>
</feature>
<dbReference type="InterPro" id="IPR000757">
    <property type="entry name" value="Beta-glucanase-like"/>
</dbReference>
<dbReference type="GO" id="GO:0004553">
    <property type="term" value="F:hydrolase activity, hydrolyzing O-glycosyl compounds"/>
    <property type="evidence" value="ECO:0007669"/>
    <property type="project" value="InterPro"/>
</dbReference>
<dbReference type="OrthoDB" id="9809583at2"/>
<name>A0A1H1YER2_9ACTN</name>
<dbReference type="AlphaFoldDB" id="A0A1H1YER2"/>
<protein>
    <submittedName>
        <fullName evidence="4">Glycosyl hydrolases family 16</fullName>
    </submittedName>
</protein>
<dbReference type="STRING" id="546871.SAMN04488543_3282"/>
<dbReference type="GO" id="GO:0005975">
    <property type="term" value="P:carbohydrate metabolic process"/>
    <property type="evidence" value="ECO:0007669"/>
    <property type="project" value="InterPro"/>
</dbReference>
<keyword evidence="4" id="KW-0378">Hydrolase</keyword>
<feature type="compositionally biased region" description="Low complexity" evidence="1">
    <location>
        <begin position="181"/>
        <end position="203"/>
    </location>
</feature>
<evidence type="ECO:0000256" key="2">
    <source>
        <dbReference type="SAM" id="SignalP"/>
    </source>
</evidence>
<gene>
    <name evidence="4" type="ORF">SAMN04488543_3282</name>
</gene>
<accession>A0A1H1YER2</accession>
<dbReference type="InterPro" id="IPR006311">
    <property type="entry name" value="TAT_signal"/>
</dbReference>
<feature type="chain" id="PRO_5038807010" evidence="2">
    <location>
        <begin position="33"/>
        <end position="445"/>
    </location>
</feature>
<dbReference type="Pfam" id="PF00722">
    <property type="entry name" value="Glyco_hydro_16"/>
    <property type="match status" value="1"/>
</dbReference>
<feature type="compositionally biased region" description="Low complexity" evidence="1">
    <location>
        <begin position="138"/>
        <end position="157"/>
    </location>
</feature>
<dbReference type="PROSITE" id="PS51762">
    <property type="entry name" value="GH16_2"/>
    <property type="match status" value="1"/>
</dbReference>
<keyword evidence="5" id="KW-1185">Reference proteome</keyword>
<feature type="region of interest" description="Disordered" evidence="1">
    <location>
        <begin position="138"/>
        <end position="220"/>
    </location>
</feature>
<dbReference type="Proteomes" id="UP000199092">
    <property type="component" value="Chromosome I"/>
</dbReference>
<dbReference type="CDD" id="cd00413">
    <property type="entry name" value="Glyco_hydrolase_16"/>
    <property type="match status" value="1"/>
</dbReference>
<reference evidence="4 5" key="1">
    <citation type="submission" date="2016-10" db="EMBL/GenBank/DDBJ databases">
        <authorList>
            <person name="de Groot N.N."/>
        </authorList>
    </citation>
    <scope>NUCLEOTIDE SEQUENCE [LARGE SCALE GENOMIC DNA]</scope>
    <source>
        <strain evidence="4 5">DSM 21741</strain>
    </source>
</reference>
<sequence length="445" mass="46007">MPPFRASAPFSRRLGLLATGAVAAALVVPAPAAEAVTTYSLVSLAATVSGTSVQATTTVKAASTTSAQSFGVCVRDSAGADRDYPGRAATITRTGTTWSGNQVLKPGTYTYFACLQVAGRWYSAGTSKSFTVAGAAATPTQASPTPARPSPTVVPTVSPSPTPPPTVTPSPTVAPTPARPSPTAAPTVSPSPTVAPTTSTPSSAPVPTPTPTSGRWSQSYSQTFDTPAALGQVGAVYGGSMRGYSGFKDTSGKGTYAPDKVLSVSGGVLDYHLHSEGGVPLVAAPVLDDWNGQTYGRYSVRLRHDDLPGYKIAFLLWPSSDQWNDGEIDWPEGDLSRGTRMSPASAVKGSYAASTGTMTFDPPSRVYAPTDASGWHTATTEWTPGLVRFLWDDVEVGRTTLPSGVPTSAFRWTLQAETSISGPAPAATVAGHLQIDSVTSWKYLG</sequence>